<gene>
    <name evidence="10" type="ORF">NW762_014122</name>
</gene>
<reference evidence="10" key="1">
    <citation type="submission" date="2022-09" db="EMBL/GenBank/DDBJ databases">
        <title>Fusarium specimens isolated from Avocado Roots.</title>
        <authorList>
            <person name="Stajich J."/>
            <person name="Roper C."/>
            <person name="Heimlech-Rivalta G."/>
        </authorList>
    </citation>
    <scope>NUCLEOTIDE SEQUENCE</scope>
    <source>
        <strain evidence="10">CF00136</strain>
    </source>
</reference>
<keyword evidence="11" id="KW-1185">Reference proteome</keyword>
<dbReference type="Gene3D" id="2.30.110.10">
    <property type="entry name" value="Electron Transport, Fmn-binding Protein, Chain A"/>
    <property type="match status" value="1"/>
</dbReference>
<dbReference type="Proteomes" id="UP001152049">
    <property type="component" value="Unassembled WGS sequence"/>
</dbReference>
<proteinExistence type="predicted"/>
<keyword evidence="7" id="KW-0560">Oxidoreductase</keyword>
<dbReference type="GO" id="GO:0004733">
    <property type="term" value="F:pyridoxamine phosphate oxidase activity"/>
    <property type="evidence" value="ECO:0007669"/>
    <property type="project" value="UniProtKB-EC"/>
</dbReference>
<dbReference type="PANTHER" id="PTHR10851">
    <property type="entry name" value="PYRIDOXINE-5-PHOSPHATE OXIDASE"/>
    <property type="match status" value="1"/>
</dbReference>
<dbReference type="Pfam" id="PF10590">
    <property type="entry name" value="PNP_phzG_C"/>
    <property type="match status" value="1"/>
</dbReference>
<evidence type="ECO:0000313" key="10">
    <source>
        <dbReference type="EMBL" id="KAJ4245252.1"/>
    </source>
</evidence>
<comment type="cofactor">
    <cofactor evidence="1">
        <name>FMN</name>
        <dbReference type="ChEBI" id="CHEBI:58210"/>
    </cofactor>
</comment>
<comment type="pathway">
    <text evidence="3">Cofactor metabolism; pyridoxal 5'-phosphate salvage; pyridoxal 5'-phosphate from pyridoxine 5'-phosphate: step 1/1.</text>
</comment>
<organism evidence="10 11">
    <name type="scientific">Fusarium torreyae</name>
    <dbReference type="NCBI Taxonomy" id="1237075"/>
    <lineage>
        <taxon>Eukaryota</taxon>
        <taxon>Fungi</taxon>
        <taxon>Dikarya</taxon>
        <taxon>Ascomycota</taxon>
        <taxon>Pezizomycotina</taxon>
        <taxon>Sordariomycetes</taxon>
        <taxon>Hypocreomycetidae</taxon>
        <taxon>Hypocreales</taxon>
        <taxon>Nectriaceae</taxon>
        <taxon>Fusarium</taxon>
    </lineage>
</organism>
<dbReference type="NCBIfam" id="NF004231">
    <property type="entry name" value="PRK05679.1"/>
    <property type="match status" value="1"/>
</dbReference>
<protein>
    <recommendedName>
        <fullName evidence="4">pyridoxal 5'-phosphate synthase</fullName>
        <ecNumber evidence="4">1.4.3.5</ecNumber>
    </recommendedName>
</protein>
<dbReference type="EMBL" id="JAOQAZ010000047">
    <property type="protein sequence ID" value="KAJ4245252.1"/>
    <property type="molecule type" value="Genomic_DNA"/>
</dbReference>
<dbReference type="GO" id="GO:0010181">
    <property type="term" value="F:FMN binding"/>
    <property type="evidence" value="ECO:0007669"/>
    <property type="project" value="InterPro"/>
</dbReference>
<dbReference type="Pfam" id="PF01243">
    <property type="entry name" value="PNPOx_N"/>
    <property type="match status" value="1"/>
</dbReference>
<evidence type="ECO:0000256" key="4">
    <source>
        <dbReference type="ARBA" id="ARBA00012801"/>
    </source>
</evidence>
<dbReference type="PANTHER" id="PTHR10851:SF0">
    <property type="entry name" value="PYRIDOXINE-5'-PHOSPHATE OXIDASE"/>
    <property type="match status" value="1"/>
</dbReference>
<dbReference type="PIRSF" id="PIRSF000190">
    <property type="entry name" value="Pyd_amn-ph_oxd"/>
    <property type="match status" value="1"/>
</dbReference>
<keyword evidence="6" id="KW-0288">FMN</keyword>
<dbReference type="EC" id="1.4.3.5" evidence="4"/>
<evidence type="ECO:0000259" key="9">
    <source>
        <dbReference type="Pfam" id="PF10590"/>
    </source>
</evidence>
<keyword evidence="5" id="KW-0285">Flavoprotein</keyword>
<evidence type="ECO:0000256" key="7">
    <source>
        <dbReference type="ARBA" id="ARBA00023002"/>
    </source>
</evidence>
<dbReference type="GO" id="GO:0008615">
    <property type="term" value="P:pyridoxine biosynthetic process"/>
    <property type="evidence" value="ECO:0007669"/>
    <property type="project" value="InterPro"/>
</dbReference>
<evidence type="ECO:0000256" key="3">
    <source>
        <dbReference type="ARBA" id="ARBA00005037"/>
    </source>
</evidence>
<comment type="caution">
    <text evidence="10">The sequence shown here is derived from an EMBL/GenBank/DDBJ whole genome shotgun (WGS) entry which is preliminary data.</text>
</comment>
<dbReference type="InterPro" id="IPR011576">
    <property type="entry name" value="Pyridox_Oxase_N"/>
</dbReference>
<dbReference type="InterPro" id="IPR012349">
    <property type="entry name" value="Split_barrel_FMN-bd"/>
</dbReference>
<comment type="pathway">
    <text evidence="2">Cofactor metabolism; pyridoxal 5'-phosphate salvage; pyridoxal 5'-phosphate from pyridoxamine 5'-phosphate: step 1/1.</text>
</comment>
<dbReference type="InterPro" id="IPR000659">
    <property type="entry name" value="Pyridox_Oxase"/>
</dbReference>
<sequence length="221" mass="24922">MASSALQAKLRALPVLEGSSYPKTNLDAFPKTPQRAFEVWLDEAIEAKVPEPHSMTLSTTDQGGQPDARVLILKNVDDRGWHFAIKADSPKGRQISTNNNVALTFYWPTIGRQIRLRGRANLLPRNECDEDFAARSSGSKIAAMASKQSQPLHDPQELDAQLREALIKAEREEPTSEGWMVYAVTPGTVEFWQASSDRLHRRLNYSWDAVQSSWHKEILWP</sequence>
<feature type="domain" description="Pyridoxine 5'-phosphate oxidase dimerisation C-terminal" evidence="9">
    <location>
        <begin position="179"/>
        <end position="221"/>
    </location>
</feature>
<evidence type="ECO:0000259" key="8">
    <source>
        <dbReference type="Pfam" id="PF01243"/>
    </source>
</evidence>
<dbReference type="SUPFAM" id="SSF50475">
    <property type="entry name" value="FMN-binding split barrel"/>
    <property type="match status" value="1"/>
</dbReference>
<dbReference type="AlphaFoldDB" id="A0A9W8RND0"/>
<dbReference type="OrthoDB" id="303614at2759"/>
<evidence type="ECO:0000256" key="6">
    <source>
        <dbReference type="ARBA" id="ARBA00022643"/>
    </source>
</evidence>
<evidence type="ECO:0000313" key="11">
    <source>
        <dbReference type="Proteomes" id="UP001152049"/>
    </source>
</evidence>
<feature type="domain" description="Pyridoxamine 5'-phosphate oxidase N-terminal" evidence="8">
    <location>
        <begin position="41"/>
        <end position="163"/>
    </location>
</feature>
<accession>A0A9W8RND0</accession>
<dbReference type="InterPro" id="IPR019576">
    <property type="entry name" value="Pyridoxamine_oxidase_dimer_C"/>
</dbReference>
<evidence type="ECO:0000256" key="5">
    <source>
        <dbReference type="ARBA" id="ARBA00022630"/>
    </source>
</evidence>
<name>A0A9W8RND0_9HYPO</name>
<evidence type="ECO:0000256" key="1">
    <source>
        <dbReference type="ARBA" id="ARBA00001917"/>
    </source>
</evidence>
<evidence type="ECO:0000256" key="2">
    <source>
        <dbReference type="ARBA" id="ARBA00004738"/>
    </source>
</evidence>